<proteinExistence type="predicted"/>
<dbReference type="RefSeq" id="XP_040684547.1">
    <property type="nucleotide sequence ID" value="XM_040828863.1"/>
</dbReference>
<dbReference type="GeneID" id="63744711"/>
<sequence length="174" mass="18902">MDISQISTQLSPSPRNFPGCCLAISHTLTTYLSSLLPQKPAFTLSIGSGSGLLEALISHNHPNTQVEGVEVNSSVNAYIAEQDINVVNGTWDLHPRAGLAQAWMFVYPREPGLVKRYIEMYGGAVDMIVWLGPRADWEDYEPCFRGEGFGDVSVGGDEVGLAGYEMLAVVRRAA</sequence>
<keyword evidence="2" id="KW-1185">Reference proteome</keyword>
<name>A0A1L9R7H3_ASPWE</name>
<dbReference type="Proteomes" id="UP000184383">
    <property type="component" value="Unassembled WGS sequence"/>
</dbReference>
<accession>A0A1L9R7H3</accession>
<dbReference type="OrthoDB" id="2151982at2759"/>
<evidence type="ECO:0000313" key="2">
    <source>
        <dbReference type="Proteomes" id="UP000184383"/>
    </source>
</evidence>
<dbReference type="EMBL" id="KV878216">
    <property type="protein sequence ID" value="OJJ30870.1"/>
    <property type="molecule type" value="Genomic_DNA"/>
</dbReference>
<protein>
    <submittedName>
        <fullName evidence="1">Uncharacterized protein</fullName>
    </submittedName>
</protein>
<evidence type="ECO:0000313" key="1">
    <source>
        <dbReference type="EMBL" id="OJJ30870.1"/>
    </source>
</evidence>
<dbReference type="VEuPathDB" id="FungiDB:ASPWEDRAFT_118965"/>
<gene>
    <name evidence="1" type="ORF">ASPWEDRAFT_118965</name>
</gene>
<organism evidence="1 2">
    <name type="scientific">Aspergillus wentii DTO 134E9</name>
    <dbReference type="NCBI Taxonomy" id="1073089"/>
    <lineage>
        <taxon>Eukaryota</taxon>
        <taxon>Fungi</taxon>
        <taxon>Dikarya</taxon>
        <taxon>Ascomycota</taxon>
        <taxon>Pezizomycotina</taxon>
        <taxon>Eurotiomycetes</taxon>
        <taxon>Eurotiomycetidae</taxon>
        <taxon>Eurotiales</taxon>
        <taxon>Aspergillaceae</taxon>
        <taxon>Aspergillus</taxon>
        <taxon>Aspergillus subgen. Cremei</taxon>
    </lineage>
</organism>
<dbReference type="AlphaFoldDB" id="A0A1L9R7H3"/>
<reference evidence="2" key="1">
    <citation type="journal article" date="2017" name="Genome Biol.">
        <title>Comparative genomics reveals high biological diversity and specific adaptations in the industrially and medically important fungal genus Aspergillus.</title>
        <authorList>
            <person name="de Vries R.P."/>
            <person name="Riley R."/>
            <person name="Wiebenga A."/>
            <person name="Aguilar-Osorio G."/>
            <person name="Amillis S."/>
            <person name="Uchima C.A."/>
            <person name="Anderluh G."/>
            <person name="Asadollahi M."/>
            <person name="Askin M."/>
            <person name="Barry K."/>
            <person name="Battaglia E."/>
            <person name="Bayram O."/>
            <person name="Benocci T."/>
            <person name="Braus-Stromeyer S.A."/>
            <person name="Caldana C."/>
            <person name="Canovas D."/>
            <person name="Cerqueira G.C."/>
            <person name="Chen F."/>
            <person name="Chen W."/>
            <person name="Choi C."/>
            <person name="Clum A."/>
            <person name="Dos Santos R.A."/>
            <person name="Damasio A.R."/>
            <person name="Diallinas G."/>
            <person name="Emri T."/>
            <person name="Fekete E."/>
            <person name="Flipphi M."/>
            <person name="Freyberg S."/>
            <person name="Gallo A."/>
            <person name="Gournas C."/>
            <person name="Habgood R."/>
            <person name="Hainaut M."/>
            <person name="Harispe M.L."/>
            <person name="Henrissat B."/>
            <person name="Hilden K.S."/>
            <person name="Hope R."/>
            <person name="Hossain A."/>
            <person name="Karabika E."/>
            <person name="Karaffa L."/>
            <person name="Karanyi Z."/>
            <person name="Krasevec N."/>
            <person name="Kuo A."/>
            <person name="Kusch H."/>
            <person name="LaButti K."/>
            <person name="Lagendijk E.L."/>
            <person name="Lapidus A."/>
            <person name="Levasseur A."/>
            <person name="Lindquist E."/>
            <person name="Lipzen A."/>
            <person name="Logrieco A.F."/>
            <person name="MacCabe A."/>
            <person name="Maekelae M.R."/>
            <person name="Malavazi I."/>
            <person name="Melin P."/>
            <person name="Meyer V."/>
            <person name="Mielnichuk N."/>
            <person name="Miskei M."/>
            <person name="Molnar A.P."/>
            <person name="Mule G."/>
            <person name="Ngan C.Y."/>
            <person name="Orejas M."/>
            <person name="Orosz E."/>
            <person name="Ouedraogo J.P."/>
            <person name="Overkamp K.M."/>
            <person name="Park H.-S."/>
            <person name="Perrone G."/>
            <person name="Piumi F."/>
            <person name="Punt P.J."/>
            <person name="Ram A.F."/>
            <person name="Ramon A."/>
            <person name="Rauscher S."/>
            <person name="Record E."/>
            <person name="Riano-Pachon D.M."/>
            <person name="Robert V."/>
            <person name="Roehrig J."/>
            <person name="Ruller R."/>
            <person name="Salamov A."/>
            <person name="Salih N.S."/>
            <person name="Samson R.A."/>
            <person name="Sandor E."/>
            <person name="Sanguinetti M."/>
            <person name="Schuetze T."/>
            <person name="Sepcic K."/>
            <person name="Shelest E."/>
            <person name="Sherlock G."/>
            <person name="Sophianopoulou V."/>
            <person name="Squina F.M."/>
            <person name="Sun H."/>
            <person name="Susca A."/>
            <person name="Todd R.B."/>
            <person name="Tsang A."/>
            <person name="Unkles S.E."/>
            <person name="van de Wiele N."/>
            <person name="van Rossen-Uffink D."/>
            <person name="Oliveira J.V."/>
            <person name="Vesth T.C."/>
            <person name="Visser J."/>
            <person name="Yu J.-H."/>
            <person name="Zhou M."/>
            <person name="Andersen M.R."/>
            <person name="Archer D.B."/>
            <person name="Baker S.E."/>
            <person name="Benoit I."/>
            <person name="Brakhage A.A."/>
            <person name="Braus G.H."/>
            <person name="Fischer R."/>
            <person name="Frisvad J.C."/>
            <person name="Goldman G.H."/>
            <person name="Houbraken J."/>
            <person name="Oakley B."/>
            <person name="Pocsi I."/>
            <person name="Scazzocchio C."/>
            <person name="Seiboth B."/>
            <person name="vanKuyk P.A."/>
            <person name="Wortman J."/>
            <person name="Dyer P.S."/>
            <person name="Grigoriev I.V."/>
        </authorList>
    </citation>
    <scope>NUCLEOTIDE SEQUENCE [LARGE SCALE GENOMIC DNA]</scope>
    <source>
        <strain evidence="2">DTO 134E9</strain>
    </source>
</reference>